<comment type="caution">
    <text evidence="3">The sequence shown here is derived from an EMBL/GenBank/DDBJ whole genome shotgun (WGS) entry which is preliminary data.</text>
</comment>
<gene>
    <name evidence="3" type="ORF">ATEIFO6365_0015009200</name>
</gene>
<evidence type="ECO:0000256" key="1">
    <source>
        <dbReference type="ARBA" id="ARBA00004123"/>
    </source>
</evidence>
<dbReference type="OrthoDB" id="5130013at2759"/>
<dbReference type="InterPro" id="IPR021858">
    <property type="entry name" value="Fun_TF"/>
</dbReference>
<dbReference type="EMBL" id="BLJY01000015">
    <property type="protein sequence ID" value="GFF21521.1"/>
    <property type="molecule type" value="Genomic_DNA"/>
</dbReference>
<dbReference type="GO" id="GO:0005634">
    <property type="term" value="C:nucleus"/>
    <property type="evidence" value="ECO:0007669"/>
    <property type="project" value="UniProtKB-SubCell"/>
</dbReference>
<dbReference type="AlphaFoldDB" id="A0A5M3ZD26"/>
<sequence length="409" mass="46057">MLDSTSKYYLDYYNHLICKLFIVYDSERNPFRSLISLALTDQTLCKAALALAARHKANSGRSFHEPGTVVPIQSRGTHYDALLFKQQAMQQLASDLSDTTSCAKDTIMASIFLLIFLDLLESGSDRWNVHLEGVKRVIETNPLLSGPDMSTSQDPGRTVLQIRNFITRQIYLIETLGATFVRPKLLSQFNFLEQSEALLQETIEQSFLGCPEYLLTAIQSLSMCRDALTVPEPLDSATLTGHAQNINKIIEFIQDFDCTIWASSLPHPDDLPTRDTHNLPMLAQSYKLGALIYGQRILDTVTKQDSTQGGLVQELIRVIGLLKEEDALFKCILWPIFVAGLECREPAQRDFLSSSLERFWAVTSCMNGVNAGRILQGYWQWQEQEGGPGSFASRWVFTIGRMGQDWLLI</sequence>
<dbReference type="Proteomes" id="UP000452235">
    <property type="component" value="Unassembled WGS sequence"/>
</dbReference>
<protein>
    <submittedName>
        <fullName evidence="3">C6 transcription factor</fullName>
    </submittedName>
</protein>
<name>A0A5M3ZD26_ASPTE</name>
<organism evidence="3 4">
    <name type="scientific">Aspergillus terreus</name>
    <dbReference type="NCBI Taxonomy" id="33178"/>
    <lineage>
        <taxon>Eukaryota</taxon>
        <taxon>Fungi</taxon>
        <taxon>Dikarya</taxon>
        <taxon>Ascomycota</taxon>
        <taxon>Pezizomycotina</taxon>
        <taxon>Eurotiomycetes</taxon>
        <taxon>Eurotiomycetidae</taxon>
        <taxon>Eurotiales</taxon>
        <taxon>Aspergillaceae</taxon>
        <taxon>Aspergillus</taxon>
        <taxon>Aspergillus subgen. Circumdati</taxon>
    </lineage>
</organism>
<dbReference type="VEuPathDB" id="FungiDB:ATEG_10060"/>
<proteinExistence type="predicted"/>
<evidence type="ECO:0000313" key="3">
    <source>
        <dbReference type="EMBL" id="GFF21521.1"/>
    </source>
</evidence>
<keyword evidence="2" id="KW-0539">Nucleus</keyword>
<keyword evidence="4" id="KW-1185">Reference proteome</keyword>
<dbReference type="PANTHER" id="PTHR37534:SF8">
    <property type="entry name" value="ZN(II)2CYS6 TRANSCRIPTION FACTOR (EUROFUNG)"/>
    <property type="match status" value="1"/>
</dbReference>
<dbReference type="PANTHER" id="PTHR37534">
    <property type="entry name" value="TRANSCRIPTIONAL ACTIVATOR PROTEIN UGA3"/>
    <property type="match status" value="1"/>
</dbReference>
<accession>A0A5M3ZD26</accession>
<dbReference type="GO" id="GO:0000976">
    <property type="term" value="F:transcription cis-regulatory region binding"/>
    <property type="evidence" value="ECO:0007669"/>
    <property type="project" value="TreeGrafter"/>
</dbReference>
<evidence type="ECO:0000256" key="2">
    <source>
        <dbReference type="ARBA" id="ARBA00023242"/>
    </source>
</evidence>
<comment type="subcellular location">
    <subcellularLocation>
        <location evidence="1">Nucleus</location>
    </subcellularLocation>
</comment>
<dbReference type="GO" id="GO:0045944">
    <property type="term" value="P:positive regulation of transcription by RNA polymerase II"/>
    <property type="evidence" value="ECO:0007669"/>
    <property type="project" value="TreeGrafter"/>
</dbReference>
<dbReference type="Pfam" id="PF11951">
    <property type="entry name" value="Fungal_trans_2"/>
    <property type="match status" value="1"/>
</dbReference>
<reference evidence="3 4" key="1">
    <citation type="submission" date="2020-01" db="EMBL/GenBank/DDBJ databases">
        <title>Aspergillus terreus IFO 6365 whole genome shotgun sequence.</title>
        <authorList>
            <person name="Kanamasa S."/>
            <person name="Takahashi H."/>
        </authorList>
    </citation>
    <scope>NUCLEOTIDE SEQUENCE [LARGE SCALE GENOMIC DNA]</scope>
    <source>
        <strain evidence="3 4">IFO 6365</strain>
    </source>
</reference>
<evidence type="ECO:0000313" key="4">
    <source>
        <dbReference type="Proteomes" id="UP000452235"/>
    </source>
</evidence>
<dbReference type="GO" id="GO:0003700">
    <property type="term" value="F:DNA-binding transcription factor activity"/>
    <property type="evidence" value="ECO:0007669"/>
    <property type="project" value="TreeGrafter"/>
</dbReference>